<dbReference type="SUPFAM" id="SSF110849">
    <property type="entry name" value="ParB/Sulfiredoxin"/>
    <property type="match status" value="1"/>
</dbReference>
<dbReference type="InterPro" id="IPR003115">
    <property type="entry name" value="ParB_N"/>
</dbReference>
<dbReference type="GO" id="GO:0071453">
    <property type="term" value="P:cellular response to oxygen levels"/>
    <property type="evidence" value="ECO:0007669"/>
    <property type="project" value="TreeGrafter"/>
</dbReference>
<evidence type="ECO:0000259" key="1">
    <source>
        <dbReference type="SMART" id="SM00470"/>
    </source>
</evidence>
<feature type="domain" description="ParB-like N-terminal" evidence="1">
    <location>
        <begin position="54"/>
        <end position="154"/>
    </location>
</feature>
<comment type="caution">
    <text evidence="2">The sequence shown here is derived from an EMBL/GenBank/DDBJ whole genome shotgun (WGS) entry which is preliminary data.</text>
</comment>
<dbReference type="InterPro" id="IPR036086">
    <property type="entry name" value="ParB/Sulfiredoxin_sf"/>
</dbReference>
<dbReference type="AlphaFoldDB" id="A0A1J5S334"/>
<reference evidence="2" key="1">
    <citation type="submission" date="2016-10" db="EMBL/GenBank/DDBJ databases">
        <title>Sequence of Gallionella enrichment culture.</title>
        <authorList>
            <person name="Poehlein A."/>
            <person name="Muehling M."/>
            <person name="Daniel R."/>
        </authorList>
    </citation>
    <scope>NUCLEOTIDE SEQUENCE</scope>
</reference>
<accession>A0A1J5S334</accession>
<sequence length="215" mass="24237">MNDLLVENLLNTVRILLEQMAAEPLAKRVEVLNALRRLMHAHSPFQDEPVDCVQWVPAHMVRANDYNPNGVAPPEMRLLRLSVMADGYTQPIVVMADAQDQEAMVIVDGFHRSRVGKESLPIRRRLHGYLPVTSIRPERTGLGDRMAATIRHNRARGLHAVKPLSAVVAELAAQGWTDQRIAKELGMDADEVLRLKQITGLAELFRDRAFSRAWE</sequence>
<dbReference type="EMBL" id="MLJW01000075">
    <property type="protein sequence ID" value="OIR02419.1"/>
    <property type="molecule type" value="Genomic_DNA"/>
</dbReference>
<gene>
    <name evidence="2" type="ORF">GALL_155770</name>
</gene>
<dbReference type="CDD" id="cd16397">
    <property type="entry name" value="IbrB_like"/>
    <property type="match status" value="1"/>
</dbReference>
<protein>
    <submittedName>
        <fullName evidence="2">ParB-like nuclease domain protein</fullName>
    </submittedName>
</protein>
<organism evidence="2">
    <name type="scientific">mine drainage metagenome</name>
    <dbReference type="NCBI Taxonomy" id="410659"/>
    <lineage>
        <taxon>unclassified sequences</taxon>
        <taxon>metagenomes</taxon>
        <taxon>ecological metagenomes</taxon>
    </lineage>
</organism>
<evidence type="ECO:0000313" key="2">
    <source>
        <dbReference type="EMBL" id="OIR02419.1"/>
    </source>
</evidence>
<proteinExistence type="predicted"/>
<dbReference type="SMART" id="SM00470">
    <property type="entry name" value="ParB"/>
    <property type="match status" value="1"/>
</dbReference>
<dbReference type="PANTHER" id="PTHR30083:SF1">
    <property type="entry name" value="TRANSCRIPTIONAL REGULATOR"/>
    <property type="match status" value="1"/>
</dbReference>
<dbReference type="PANTHER" id="PTHR30083">
    <property type="entry name" value="TRANSCRIPTIONAL REGULATOR-RELATED"/>
    <property type="match status" value="1"/>
</dbReference>
<name>A0A1J5S334_9ZZZZ</name>